<name>A0A543HVQ7_9MICO</name>
<keyword evidence="2" id="KW-0378">Hydrolase</keyword>
<dbReference type="Pfam" id="PF01345">
    <property type="entry name" value="DUF11"/>
    <property type="match status" value="4"/>
</dbReference>
<dbReference type="InterPro" id="IPR023828">
    <property type="entry name" value="Peptidase_S8_Ser-AS"/>
</dbReference>
<dbReference type="InterPro" id="IPR051172">
    <property type="entry name" value="Chlamydia_OmcB"/>
</dbReference>
<dbReference type="Gene3D" id="2.60.40.10">
    <property type="entry name" value="Immunoglobulins"/>
    <property type="match status" value="1"/>
</dbReference>
<evidence type="ECO:0000313" key="7">
    <source>
        <dbReference type="Proteomes" id="UP000316747"/>
    </source>
</evidence>
<dbReference type="GO" id="GO:0006508">
    <property type="term" value="P:proteolysis"/>
    <property type="evidence" value="ECO:0007669"/>
    <property type="project" value="UniProtKB-KW"/>
</dbReference>
<evidence type="ECO:0000256" key="4">
    <source>
        <dbReference type="SAM" id="MobiDB-lite"/>
    </source>
</evidence>
<dbReference type="InterPro" id="IPR015500">
    <property type="entry name" value="Peptidase_S8_subtilisin-rel"/>
</dbReference>
<evidence type="ECO:0000256" key="3">
    <source>
        <dbReference type="ARBA" id="ARBA00022825"/>
    </source>
</evidence>
<keyword evidence="7" id="KW-1185">Reference proteome</keyword>
<sequence length="1167" mass="113784">MSLTRSPLGRLTIAAGVVALINSGAAVAVALPSSSSPSTMTAASAASSSAAAATSAPKTSKIPSLVNQRVAEVRAATGGGHRLTPAKQKAVSDLLLRVDATGALDLEIHALGTLTGKERADLRRLGVSVLNASDQWVKPAKVKALPSAGVLRALVPYDRVDAVAALGWVAAIRPTEILPADAGSFLSEGVPLHRADDAQAIGLDGGGVDVGVISDGVSAIAAAQSLGDLPAGVNVLDAGSGDEGTAMLEIVHDMAPGAGLLFHGTGGGVAAHVSAQNDLVTAGADIVTEDIPFDSEPAFQKGLAATNGEILGASGVWVSSSSGNLNSTHAPRVVATGTGNGPDNQAPGGCGVAPTNTVAFNGADTTFDVSVNPGATIGATLQWSEPRAIFPTAGAGGFTNLDLYILNAAATSCLASSTGAQGGGAGDTIEQATWTNGGASAVTVKLAVNNTGSTGAKGTPTLDLRWRGAGAIDATGSGGSLNPDSNYTDFATSAGAVNGGADQNPTTTPLEGYSGQGPVSLVSTTVCSASYPCPASAPPGSNQSVPGGGGRTAIAPTYAAADGVSVSGAGGFGSGSCPAATQGDCRFFGTSAATPSSAGVAALVLDASGGPGSLTPSALTAVMTANATDRGVPGTDNAFGAGVLDAFSAATARADLSVTKDCLPNGDALAGVLNPCSITVTNSGPAIARAVTLSDVITSSTGFTVATSSAGCAAPAGTQTGSATATCALGDLAANSSVTVVISERSDEPQDLADTAKVTSGTIDPNPSDNSSGDTLHIIGRADVGIVKTAPAAATAGGQITWTSTVSNAGPSTATAVVVRDVLPAAVTVGSVTGSGGATCTAGVPGNAALPTTCSFGTVASGASRTMTVVATIDPGFIGSLHNDAVVSTDTYDDNGANDTATVTTTVEASADLQVTTVDSPDPVLAGRPLTYTLTVRNNGPSTAKDVSLVDVLPGAVDFASVAVTSGAGTCVHVTIPVDPPEHQVECLLGTLAPGAGPTTVVIQTVVKPATPAGSISDSATVDSSTDDPSSGNDTASATTTVGTQADLRMALTSDKDVYKASATIVYTATVTNAGPSDAAAPTVTIALPDIKAAVYVFDTGACTKAGQTLTCVRPTSLAAGGAWSFNVHLLVKGNKGVVTTSAKVASATSDPDLSNNSTTRTVKIGK</sequence>
<dbReference type="PROSITE" id="PS00138">
    <property type="entry name" value="SUBTILASE_SER"/>
    <property type="match status" value="1"/>
</dbReference>
<evidence type="ECO:0000256" key="2">
    <source>
        <dbReference type="ARBA" id="ARBA00022801"/>
    </source>
</evidence>
<organism evidence="6 7">
    <name type="scientific">Humibacillus xanthopallidus</name>
    <dbReference type="NCBI Taxonomy" id="412689"/>
    <lineage>
        <taxon>Bacteria</taxon>
        <taxon>Bacillati</taxon>
        <taxon>Actinomycetota</taxon>
        <taxon>Actinomycetes</taxon>
        <taxon>Micrococcales</taxon>
        <taxon>Intrasporangiaceae</taxon>
        <taxon>Humibacillus</taxon>
    </lineage>
</organism>
<accession>A0A543HVQ7</accession>
<dbReference type="GO" id="GO:0005975">
    <property type="term" value="P:carbohydrate metabolic process"/>
    <property type="evidence" value="ECO:0007669"/>
    <property type="project" value="UniProtKB-ARBA"/>
</dbReference>
<dbReference type="InterPro" id="IPR047589">
    <property type="entry name" value="DUF11_rpt"/>
</dbReference>
<feature type="domain" description="DUF11" evidence="5">
    <location>
        <begin position="1047"/>
        <end position="1163"/>
    </location>
</feature>
<proteinExistence type="predicted"/>
<feature type="domain" description="DUF11" evidence="5">
    <location>
        <begin position="912"/>
        <end position="1039"/>
    </location>
</feature>
<dbReference type="PANTHER" id="PTHR34819:SF3">
    <property type="entry name" value="CELL SURFACE PROTEIN"/>
    <property type="match status" value="1"/>
</dbReference>
<reference evidence="6 7" key="1">
    <citation type="submission" date="2019-06" db="EMBL/GenBank/DDBJ databases">
        <title>Genome sequencing of plant associated microbes to promote plant fitness in Sorghum bicolor and Oryza sativa.</title>
        <authorList>
            <person name="Coleman-Derr D."/>
        </authorList>
    </citation>
    <scope>NUCLEOTIDE SEQUENCE [LARGE SCALE GENOMIC DNA]</scope>
    <source>
        <strain evidence="6 7">KV-663</strain>
    </source>
</reference>
<dbReference type="InterPro" id="IPR036852">
    <property type="entry name" value="Peptidase_S8/S53_dom_sf"/>
</dbReference>
<dbReference type="AlphaFoldDB" id="A0A543HVQ7"/>
<dbReference type="InterPro" id="IPR013783">
    <property type="entry name" value="Ig-like_fold"/>
</dbReference>
<feature type="region of interest" description="Disordered" evidence="4">
    <location>
        <begin position="1014"/>
        <end position="1040"/>
    </location>
</feature>
<gene>
    <name evidence="6" type="ORF">FBY41_2370</name>
</gene>
<evidence type="ECO:0000313" key="6">
    <source>
        <dbReference type="EMBL" id="TQM62339.1"/>
    </source>
</evidence>
<keyword evidence="1" id="KW-0645">Protease</keyword>
<dbReference type="OrthoDB" id="9813435at2"/>
<protein>
    <submittedName>
        <fullName evidence="6">Putative repeat protein (TIGR01451 family)</fullName>
    </submittedName>
</protein>
<dbReference type="EMBL" id="VFPM01000002">
    <property type="protein sequence ID" value="TQM62339.1"/>
    <property type="molecule type" value="Genomic_DNA"/>
</dbReference>
<feature type="domain" description="DUF11" evidence="5">
    <location>
        <begin position="783"/>
        <end position="904"/>
    </location>
</feature>
<keyword evidence="3" id="KW-0720">Serine protease</keyword>
<feature type="domain" description="DUF11" evidence="5">
    <location>
        <begin position="655"/>
        <end position="773"/>
    </location>
</feature>
<evidence type="ECO:0000256" key="1">
    <source>
        <dbReference type="ARBA" id="ARBA00022670"/>
    </source>
</evidence>
<dbReference type="PRINTS" id="PR00723">
    <property type="entry name" value="SUBTILISIN"/>
</dbReference>
<dbReference type="GO" id="GO:0004252">
    <property type="term" value="F:serine-type endopeptidase activity"/>
    <property type="evidence" value="ECO:0007669"/>
    <property type="project" value="InterPro"/>
</dbReference>
<dbReference type="RefSeq" id="WP_141844447.1">
    <property type="nucleotide sequence ID" value="NZ_VFPM01000002.1"/>
</dbReference>
<comment type="caution">
    <text evidence="6">The sequence shown here is derived from an EMBL/GenBank/DDBJ whole genome shotgun (WGS) entry which is preliminary data.</text>
</comment>
<feature type="compositionally biased region" description="Low complexity" evidence="4">
    <location>
        <begin position="1015"/>
        <end position="1031"/>
    </location>
</feature>
<evidence type="ECO:0000259" key="5">
    <source>
        <dbReference type="Pfam" id="PF01345"/>
    </source>
</evidence>
<dbReference type="InterPro" id="IPR001434">
    <property type="entry name" value="OmcB-like_DUF11"/>
</dbReference>
<dbReference type="PANTHER" id="PTHR34819">
    <property type="entry name" value="LARGE CYSTEINE-RICH PERIPLASMIC PROTEIN OMCB"/>
    <property type="match status" value="1"/>
</dbReference>
<dbReference type="NCBIfam" id="TIGR01451">
    <property type="entry name" value="B_ant_repeat"/>
    <property type="match status" value="2"/>
</dbReference>
<dbReference type="SUPFAM" id="SSF52743">
    <property type="entry name" value="Subtilisin-like"/>
    <property type="match status" value="1"/>
</dbReference>
<dbReference type="Proteomes" id="UP000316747">
    <property type="component" value="Unassembled WGS sequence"/>
</dbReference>